<evidence type="ECO:0000313" key="11">
    <source>
        <dbReference type="Proteomes" id="UP000772196"/>
    </source>
</evidence>
<evidence type="ECO:0000256" key="5">
    <source>
        <dbReference type="ARBA" id="ARBA00022801"/>
    </source>
</evidence>
<dbReference type="Gene3D" id="3.40.50.1700">
    <property type="entry name" value="Glycoside hydrolase family 3 C-terminal domain"/>
    <property type="match status" value="1"/>
</dbReference>
<dbReference type="SUPFAM" id="SSF52279">
    <property type="entry name" value="Beta-D-glucan exohydrolase, C-terminal domain"/>
    <property type="match status" value="1"/>
</dbReference>
<comment type="catalytic activity">
    <reaction evidence="1">
        <text>Hydrolysis of terminal, non-reducing beta-D-glucosyl residues with release of beta-D-glucose.</text>
        <dbReference type="EC" id="3.2.1.21"/>
    </reaction>
</comment>
<keyword evidence="11" id="KW-1185">Reference proteome</keyword>
<keyword evidence="6" id="KW-0326">Glycosidase</keyword>
<dbReference type="InterPro" id="IPR036881">
    <property type="entry name" value="Glyco_hydro_3_C_sf"/>
</dbReference>
<dbReference type="EMBL" id="JAAWWP010000002">
    <property type="protein sequence ID" value="NKI40337.1"/>
    <property type="molecule type" value="Genomic_DNA"/>
</dbReference>
<dbReference type="Pfam" id="PF01915">
    <property type="entry name" value="Glyco_hydro_3_C"/>
    <property type="match status" value="1"/>
</dbReference>
<keyword evidence="5 10" id="KW-0378">Hydrolase</keyword>
<keyword evidence="4" id="KW-0732">Signal</keyword>
<sequence>MSAPGRCCRFRTEPHLQPPPSIGSTRCGDVPGAGPNAGMDVLMHPHDSGRRPRAAGSRRLTGALLATAGLLAGALSAPTVAGAVSSDDGKSSAKAPYQNAKLPVERRVEDLLGRMTLKEKAGQMTQAERIAVDEDRDQITELGLGSLLSGGGSTPKSNTPEGWADMVDEFQEKALDTRLGIPLLYGVDSVHGHNNLVGATVFPHNLGLGATRDPKLVEKAAHITATETRATGPQWAFAPCVCVVRDVRWGRSYESYGEDPKLVTSMETAIDGLQGKKTKDLARPDRVLASAKHFAGDGDTEYGSSTNGTYTLDQGVTVTSRKDFEKTDLAPYVPAVQKHKVGTIMPSYSSVQWTDADDAADGKPVKMSAHKELLTGTLKKKIGFEGFLISDWQAIQQLPGEYPDQVRASVNAGMDMFMEPHTAPKFIDTLIAEVKAGRVKQSRIDDAVRRILRTKFQLGLFEKPFTDRRNADTIGSKNHRAVAREAVAKSQVLLKNENKALPLKPSQKIYVAGVNADDLGNQAGGWTVTWQGQSGSDNFPGTSILDGIRAKADKPDQVTYSQDASAPLGGNDVGVVVVGETPYAEGMGDVGNEGRTLNLSAADKANIKRVCGALETCVVLDVAGRPQIVTGELPKTDAFVMSWLPGSEGAGVADVLYGDKPFTGKLPVSWPRTEAQEPINVGDKDYDPLFRYGHGLSLRR</sequence>
<dbReference type="Proteomes" id="UP000772196">
    <property type="component" value="Unassembled WGS sequence"/>
</dbReference>
<evidence type="ECO:0000256" key="4">
    <source>
        <dbReference type="ARBA" id="ARBA00022729"/>
    </source>
</evidence>
<dbReference type="EC" id="3.2.1.21" evidence="3"/>
<evidence type="ECO:0000256" key="7">
    <source>
        <dbReference type="SAM" id="MobiDB-lite"/>
    </source>
</evidence>
<dbReference type="SUPFAM" id="SSF51445">
    <property type="entry name" value="(Trans)glycosidases"/>
    <property type="match status" value="1"/>
</dbReference>
<accession>A0ABX1GW98</accession>
<dbReference type="PANTHER" id="PTHR30620">
    <property type="entry name" value="PERIPLASMIC BETA-GLUCOSIDASE-RELATED"/>
    <property type="match status" value="1"/>
</dbReference>
<dbReference type="InterPro" id="IPR051915">
    <property type="entry name" value="Cellulose_Degrad_GH3"/>
</dbReference>
<evidence type="ECO:0000256" key="6">
    <source>
        <dbReference type="ARBA" id="ARBA00023295"/>
    </source>
</evidence>
<evidence type="ECO:0000256" key="2">
    <source>
        <dbReference type="ARBA" id="ARBA00005336"/>
    </source>
</evidence>
<comment type="similarity">
    <text evidence="2">Belongs to the glycosyl hydrolase 3 family.</text>
</comment>
<feature type="region of interest" description="Disordered" evidence="7">
    <location>
        <begin position="1"/>
        <end position="25"/>
    </location>
</feature>
<feature type="domain" description="Glycoside hydrolase family 3 C-terminal" evidence="9">
    <location>
        <begin position="492"/>
        <end position="697"/>
    </location>
</feature>
<reference evidence="10 11" key="1">
    <citation type="submission" date="2020-04" db="EMBL/GenBank/DDBJ databases">
        <title>Phylogenetic Diversity and Antibacterial Activity against Ralstonia solanacearum of Endophytic Actinomycete Isolated from Moss.</title>
        <authorList>
            <person name="Zhuang X."/>
        </authorList>
    </citation>
    <scope>NUCLEOTIDE SEQUENCE [LARGE SCALE GENOMIC DNA]</scope>
    <source>
        <strain evidence="10 11">LD120</strain>
    </source>
</reference>
<evidence type="ECO:0000259" key="9">
    <source>
        <dbReference type="Pfam" id="PF01915"/>
    </source>
</evidence>
<evidence type="ECO:0000313" key="10">
    <source>
        <dbReference type="EMBL" id="NKI40337.1"/>
    </source>
</evidence>
<gene>
    <name evidence="10" type="ORF">HFV08_03545</name>
</gene>
<name>A0ABX1GW98_9ACTN</name>
<comment type="caution">
    <text evidence="10">The sequence shown here is derived from an EMBL/GenBank/DDBJ whole genome shotgun (WGS) entry which is preliminary data.</text>
</comment>
<dbReference type="InterPro" id="IPR036962">
    <property type="entry name" value="Glyco_hydro_3_N_sf"/>
</dbReference>
<dbReference type="GO" id="GO:0016787">
    <property type="term" value="F:hydrolase activity"/>
    <property type="evidence" value="ECO:0007669"/>
    <property type="project" value="UniProtKB-KW"/>
</dbReference>
<organism evidence="10 11">
    <name type="scientific">Streptomyces physcomitrii</name>
    <dbReference type="NCBI Taxonomy" id="2724184"/>
    <lineage>
        <taxon>Bacteria</taxon>
        <taxon>Bacillati</taxon>
        <taxon>Actinomycetota</taxon>
        <taxon>Actinomycetes</taxon>
        <taxon>Kitasatosporales</taxon>
        <taxon>Streptomycetaceae</taxon>
        <taxon>Streptomyces</taxon>
    </lineage>
</organism>
<dbReference type="PRINTS" id="PR00133">
    <property type="entry name" value="GLHYDRLASE3"/>
</dbReference>
<protein>
    <recommendedName>
        <fullName evidence="3">beta-glucosidase</fullName>
        <ecNumber evidence="3">3.2.1.21</ecNumber>
    </recommendedName>
</protein>
<proteinExistence type="inferred from homology"/>
<dbReference type="InterPro" id="IPR002772">
    <property type="entry name" value="Glyco_hydro_3_C"/>
</dbReference>
<dbReference type="PANTHER" id="PTHR30620:SF16">
    <property type="entry name" value="LYSOSOMAL BETA GLUCOSIDASE"/>
    <property type="match status" value="1"/>
</dbReference>
<dbReference type="Pfam" id="PF00933">
    <property type="entry name" value="Glyco_hydro_3"/>
    <property type="match status" value="1"/>
</dbReference>
<dbReference type="InterPro" id="IPR001764">
    <property type="entry name" value="Glyco_hydro_3_N"/>
</dbReference>
<evidence type="ECO:0000256" key="3">
    <source>
        <dbReference type="ARBA" id="ARBA00012744"/>
    </source>
</evidence>
<dbReference type="InterPro" id="IPR017853">
    <property type="entry name" value="GH"/>
</dbReference>
<evidence type="ECO:0000259" key="8">
    <source>
        <dbReference type="Pfam" id="PF00933"/>
    </source>
</evidence>
<evidence type="ECO:0000256" key="1">
    <source>
        <dbReference type="ARBA" id="ARBA00000448"/>
    </source>
</evidence>
<dbReference type="Gene3D" id="3.20.20.300">
    <property type="entry name" value="Glycoside hydrolase, family 3, N-terminal domain"/>
    <property type="match status" value="1"/>
</dbReference>
<feature type="domain" description="Glycoside hydrolase family 3 N-terminal" evidence="8">
    <location>
        <begin position="116"/>
        <end position="453"/>
    </location>
</feature>